<reference evidence="2 3" key="1">
    <citation type="journal article" date="2024" name="G3 (Bethesda)">
        <title>Genome assembly of Hibiscus sabdariffa L. provides insights into metabolisms of medicinal natural products.</title>
        <authorList>
            <person name="Kim T."/>
        </authorList>
    </citation>
    <scope>NUCLEOTIDE SEQUENCE [LARGE SCALE GENOMIC DNA]</scope>
    <source>
        <strain evidence="2">TK-2024</strain>
        <tissue evidence="2">Old leaves</tissue>
    </source>
</reference>
<accession>A0ABR2ES89</accession>
<keyword evidence="3" id="KW-1185">Reference proteome</keyword>
<dbReference type="EMBL" id="JBBPBM010000010">
    <property type="protein sequence ID" value="KAK8564741.1"/>
    <property type="molecule type" value="Genomic_DNA"/>
</dbReference>
<evidence type="ECO:0000313" key="3">
    <source>
        <dbReference type="Proteomes" id="UP001472677"/>
    </source>
</evidence>
<proteinExistence type="predicted"/>
<evidence type="ECO:0000313" key="2">
    <source>
        <dbReference type="EMBL" id="KAK8564741.1"/>
    </source>
</evidence>
<keyword evidence="1" id="KW-0812">Transmembrane</keyword>
<gene>
    <name evidence="2" type="ORF">V6N12_058324</name>
</gene>
<feature type="transmembrane region" description="Helical" evidence="1">
    <location>
        <begin position="99"/>
        <end position="117"/>
    </location>
</feature>
<protein>
    <submittedName>
        <fullName evidence="2">Uncharacterized protein</fullName>
    </submittedName>
</protein>
<comment type="caution">
    <text evidence="2">The sequence shown here is derived from an EMBL/GenBank/DDBJ whole genome shotgun (WGS) entry which is preliminary data.</text>
</comment>
<evidence type="ECO:0000256" key="1">
    <source>
        <dbReference type="SAM" id="Phobius"/>
    </source>
</evidence>
<feature type="transmembrane region" description="Helical" evidence="1">
    <location>
        <begin position="21"/>
        <end position="45"/>
    </location>
</feature>
<keyword evidence="1" id="KW-1133">Transmembrane helix</keyword>
<dbReference type="Proteomes" id="UP001472677">
    <property type="component" value="Unassembled WGS sequence"/>
</dbReference>
<keyword evidence="1" id="KW-0472">Membrane</keyword>
<name>A0ABR2ES89_9ROSI</name>
<sequence>MWLVRVSPSEDGGSGAIDGGLLGFVSFTSFPAVDLASGVFSGVLVRCWSSYGTFWAKGSSSDGCFPFPLPFMSFASHSLFLSSDLIPNNKLVFRTKINSFLWLNGFWCGVVARLFFWRP</sequence>
<organism evidence="2 3">
    <name type="scientific">Hibiscus sabdariffa</name>
    <name type="common">roselle</name>
    <dbReference type="NCBI Taxonomy" id="183260"/>
    <lineage>
        <taxon>Eukaryota</taxon>
        <taxon>Viridiplantae</taxon>
        <taxon>Streptophyta</taxon>
        <taxon>Embryophyta</taxon>
        <taxon>Tracheophyta</taxon>
        <taxon>Spermatophyta</taxon>
        <taxon>Magnoliopsida</taxon>
        <taxon>eudicotyledons</taxon>
        <taxon>Gunneridae</taxon>
        <taxon>Pentapetalae</taxon>
        <taxon>rosids</taxon>
        <taxon>malvids</taxon>
        <taxon>Malvales</taxon>
        <taxon>Malvaceae</taxon>
        <taxon>Malvoideae</taxon>
        <taxon>Hibiscus</taxon>
    </lineage>
</organism>